<organism evidence="2 3">
    <name type="scientific">Thermobacillus composti (strain DSM 18247 / JCM 13945 / KWC4)</name>
    <dbReference type="NCBI Taxonomy" id="717605"/>
    <lineage>
        <taxon>Bacteria</taxon>
        <taxon>Bacillati</taxon>
        <taxon>Bacillota</taxon>
        <taxon>Bacilli</taxon>
        <taxon>Bacillales</taxon>
        <taxon>Paenibacillaceae</taxon>
        <taxon>Thermobacillus</taxon>
    </lineage>
</organism>
<dbReference type="AlphaFoldDB" id="L0EK50"/>
<accession>L0EK50</accession>
<dbReference type="Pfam" id="PF01507">
    <property type="entry name" value="PAPS_reduct"/>
    <property type="match status" value="1"/>
</dbReference>
<feature type="domain" description="Phosphoadenosine phosphosulphate reductase" evidence="1">
    <location>
        <begin position="35"/>
        <end position="214"/>
    </location>
</feature>
<dbReference type="EMBL" id="CP003256">
    <property type="protein sequence ID" value="AGA60069.1"/>
    <property type="molecule type" value="Genomic_DNA"/>
</dbReference>
<dbReference type="Proteomes" id="UP000010795">
    <property type="component" value="Plasmid pTHECO01"/>
</dbReference>
<dbReference type="GO" id="GO:0003824">
    <property type="term" value="F:catalytic activity"/>
    <property type="evidence" value="ECO:0007669"/>
    <property type="project" value="InterPro"/>
</dbReference>
<dbReference type="OrthoDB" id="9772814at2"/>
<dbReference type="PANTHER" id="PTHR43196">
    <property type="entry name" value="SULFATE ADENYLYLTRANSFERASE SUBUNIT 2"/>
    <property type="match status" value="1"/>
</dbReference>
<evidence type="ECO:0000313" key="2">
    <source>
        <dbReference type="EMBL" id="AGA60069.1"/>
    </source>
</evidence>
<gene>
    <name evidence="2" type="ordered locus">Theco_4069</name>
</gene>
<dbReference type="eggNOG" id="COG0175">
    <property type="taxonomic scope" value="Bacteria"/>
</dbReference>
<keyword evidence="2" id="KW-0614">Plasmid</keyword>
<dbReference type="InterPro" id="IPR014729">
    <property type="entry name" value="Rossmann-like_a/b/a_fold"/>
</dbReference>
<name>L0EK50_THECK</name>
<proteinExistence type="predicted"/>
<dbReference type="SUPFAM" id="SSF52402">
    <property type="entry name" value="Adenine nucleotide alpha hydrolases-like"/>
    <property type="match status" value="1"/>
</dbReference>
<evidence type="ECO:0000313" key="3">
    <source>
        <dbReference type="Proteomes" id="UP000010795"/>
    </source>
</evidence>
<reference evidence="3" key="1">
    <citation type="submission" date="2012-01" db="EMBL/GenBank/DDBJ databases">
        <title>Complete sequence of plasmid of Thermobacillus composti KWC4.</title>
        <authorList>
            <person name="Lucas S."/>
            <person name="Han J."/>
            <person name="Lapidus A."/>
            <person name="Cheng J.-F."/>
            <person name="Goodwin L."/>
            <person name="Pitluck S."/>
            <person name="Peters L."/>
            <person name="Ovchinnikova G."/>
            <person name="Teshima H."/>
            <person name="Detter J.C."/>
            <person name="Han C."/>
            <person name="Tapia R."/>
            <person name="Land M."/>
            <person name="Hauser L."/>
            <person name="Kyrpides N."/>
            <person name="Ivanova N."/>
            <person name="Pagani I."/>
            <person name="Anderson I."/>
            <person name="Woyke T."/>
        </authorList>
    </citation>
    <scope>NUCLEOTIDE SEQUENCE [LARGE SCALE GENOMIC DNA]</scope>
    <source>
        <strain evidence="3">DSM 18247 / JCM 13945 / KWC4</strain>
        <plasmid evidence="3">Plasmid pTHECO01</plasmid>
    </source>
</reference>
<sequence>MASLNREEVRSAERYVLTELPHEMLDIRSYDEYHINFSGGADSLAVAILMKYGYKVPSEKLRLVHMRVDGDPNDPSKRQLFDWPQTDAYLQYASKVLGIPLTVIWGEKNLEERIRERGKFPDKPCRFCTSYTKRDVYAKWVRQFDDCKILLLTGERSEESSDRASDPIFEHHSAHATLRKNRIVHWFRPIKHMLKYQVKQLAADYGIELHPCYQWVSRCSCRFCIFNTAAEMERVARLYPDDFDYLKQMERDLGHTMKSRKGKPLPLSAFINEDQIPLLV</sequence>
<dbReference type="HOGENOM" id="CLU_1085217_0_0_9"/>
<dbReference type="PANTHER" id="PTHR43196:SF2">
    <property type="entry name" value="PHOSPHOADENOSINE PHOSPHOSULFATE REDUCTASE"/>
    <property type="match status" value="1"/>
</dbReference>
<keyword evidence="3" id="KW-1185">Reference proteome</keyword>
<protein>
    <submittedName>
        <fullName evidence="2">PAPS reductase/FAD synthetase family protein</fullName>
    </submittedName>
</protein>
<dbReference type="InterPro" id="IPR050128">
    <property type="entry name" value="Sulfate_adenylyltrnsfr_sub2"/>
</dbReference>
<dbReference type="Gene3D" id="3.40.50.620">
    <property type="entry name" value="HUPs"/>
    <property type="match status" value="1"/>
</dbReference>
<dbReference type="InterPro" id="IPR002500">
    <property type="entry name" value="PAPS_reduct_dom"/>
</dbReference>
<evidence type="ECO:0000259" key="1">
    <source>
        <dbReference type="Pfam" id="PF01507"/>
    </source>
</evidence>
<geneLocation type="plasmid" evidence="2 3">
    <name>pTHECO01</name>
</geneLocation>
<dbReference type="KEGG" id="tco:Theco_4069"/>
<dbReference type="RefSeq" id="WP_015256781.1">
    <property type="nucleotide sequence ID" value="NC_019898.1"/>
</dbReference>